<evidence type="ECO:0000313" key="2">
    <source>
        <dbReference type="Proteomes" id="UP001162992"/>
    </source>
</evidence>
<proteinExistence type="predicted"/>
<dbReference type="EMBL" id="CM055092">
    <property type="protein sequence ID" value="KAJ7571448.1"/>
    <property type="molecule type" value="Genomic_DNA"/>
</dbReference>
<organism evidence="1 2">
    <name type="scientific">Diphasiastrum complanatum</name>
    <name type="common">Issler's clubmoss</name>
    <name type="synonym">Lycopodium complanatum</name>
    <dbReference type="NCBI Taxonomy" id="34168"/>
    <lineage>
        <taxon>Eukaryota</taxon>
        <taxon>Viridiplantae</taxon>
        <taxon>Streptophyta</taxon>
        <taxon>Embryophyta</taxon>
        <taxon>Tracheophyta</taxon>
        <taxon>Lycopodiopsida</taxon>
        <taxon>Lycopodiales</taxon>
        <taxon>Lycopodiaceae</taxon>
        <taxon>Lycopodioideae</taxon>
        <taxon>Diphasiastrum</taxon>
    </lineage>
</organism>
<reference evidence="2" key="1">
    <citation type="journal article" date="2024" name="Proc. Natl. Acad. Sci. U.S.A.">
        <title>Extraordinary preservation of gene collinearity over three hundred million years revealed in homosporous lycophytes.</title>
        <authorList>
            <person name="Li C."/>
            <person name="Wickell D."/>
            <person name="Kuo L.Y."/>
            <person name="Chen X."/>
            <person name="Nie B."/>
            <person name="Liao X."/>
            <person name="Peng D."/>
            <person name="Ji J."/>
            <person name="Jenkins J."/>
            <person name="Williams M."/>
            <person name="Shu S."/>
            <person name="Plott C."/>
            <person name="Barry K."/>
            <person name="Rajasekar S."/>
            <person name="Grimwood J."/>
            <person name="Han X."/>
            <person name="Sun S."/>
            <person name="Hou Z."/>
            <person name="He W."/>
            <person name="Dai G."/>
            <person name="Sun C."/>
            <person name="Schmutz J."/>
            <person name="Leebens-Mack J.H."/>
            <person name="Li F.W."/>
            <person name="Wang L."/>
        </authorList>
    </citation>
    <scope>NUCLEOTIDE SEQUENCE [LARGE SCALE GENOMIC DNA]</scope>
    <source>
        <strain evidence="2">cv. PW_Plant_1</strain>
    </source>
</reference>
<comment type="caution">
    <text evidence="1">The sequence shown here is derived from an EMBL/GenBank/DDBJ whole genome shotgun (WGS) entry which is preliminary data.</text>
</comment>
<dbReference type="Proteomes" id="UP001162992">
    <property type="component" value="Chromosome 1"/>
</dbReference>
<protein>
    <submittedName>
        <fullName evidence="1">Uncharacterized protein</fullName>
    </submittedName>
</protein>
<keyword evidence="2" id="KW-1185">Reference proteome</keyword>
<accession>A0ACC2EYE3</accession>
<evidence type="ECO:0000313" key="1">
    <source>
        <dbReference type="EMBL" id="KAJ7571448.1"/>
    </source>
</evidence>
<sequence length="350" mass="38084">MDQREHHPNAFPPSRERERERERERDGERGRSSESEVSVMSTMEGGGGGWGEGGDGVALKKKGSRKLSPYFSFSKQNRERVKAQIVAAGAKPSASAISKALGELWRSLSDVERAAFSKETPLDDNSLPTDDIRIRDGGEASGISDSSAKIQLADADLLQPKIAVETDLVEKTVPDNEHICEEGDIAAENAIGEAPPPFPLARIKRIIRLDKDIKLLSSDGVLAITRATQLFLETLASASYSSMLKSKRKSIRLPDVEMAIKSNKRIHEFIGDSLSSVSNDTHKAENNGESSEEQEEEEDAGEDDGHRSKKARAEKKAIPAPPPPGSRSITDFFGSKPNKALVSEATIEVL</sequence>
<gene>
    <name evidence="1" type="ORF">O6H91_01G163400</name>
</gene>
<name>A0ACC2EYE3_DIPCM</name>